<dbReference type="PANTHER" id="PTHR39555:SF1">
    <property type="entry name" value="TYPE IV PILUS INNER MEMBRANE COMPONENT PILO"/>
    <property type="match status" value="1"/>
</dbReference>
<dbReference type="GO" id="GO:0043683">
    <property type="term" value="P:type IV pilus assembly"/>
    <property type="evidence" value="ECO:0007669"/>
    <property type="project" value="InterPro"/>
</dbReference>
<evidence type="ECO:0000313" key="2">
    <source>
        <dbReference type="EMBL" id="SEN06614.1"/>
    </source>
</evidence>
<keyword evidence="3" id="KW-1185">Reference proteome</keyword>
<sequence length="223" mass="24280">MIGIREGAADGWRGSWQRLQGRPLGEWPVKAQAGVAVLLALGVSVAAGVVVLRLGQEDLTLQRERQLKLQQDYRLRVDAVARLPALRGQAREMAEQQAVHPALAPTAAREAALLSALHQAAARQGLQVGRLQPGKEKLQDGHARQGLQMRVEGGYEGVQGMLGALQRLPWSVVAERWSLAPERSKAGRSRGTLVLQGKFSVYRFTLPGERPVRKTRKSGGKTP</sequence>
<dbReference type="AlphaFoldDB" id="A0A1H8DIM4"/>
<dbReference type="InterPro" id="IPR014717">
    <property type="entry name" value="Transl_elong_EF1B/ribsomal_bS6"/>
</dbReference>
<proteinExistence type="predicted"/>
<gene>
    <name evidence="2" type="ORF">SAMN02745977_00322</name>
</gene>
<accession>A0A1H8DIM4</accession>
<keyword evidence="1" id="KW-0472">Membrane</keyword>
<dbReference type="EMBL" id="FOCW01000001">
    <property type="protein sequence ID" value="SEN06614.1"/>
    <property type="molecule type" value="Genomic_DNA"/>
</dbReference>
<reference evidence="2 3" key="1">
    <citation type="submission" date="2016-10" db="EMBL/GenBank/DDBJ databases">
        <authorList>
            <person name="de Groot N.N."/>
        </authorList>
    </citation>
    <scope>NUCLEOTIDE SEQUENCE [LARGE SCALE GENOMIC DNA]</scope>
    <source>
        <strain evidence="2 3">DSM 15123</strain>
    </source>
</reference>
<keyword evidence="1" id="KW-0812">Transmembrane</keyword>
<dbReference type="PANTHER" id="PTHR39555">
    <property type="entry name" value="FIMBRIAL ASSEMBLY PROTEIN PILO-LIKE PROTEIN-RELATED"/>
    <property type="match status" value="1"/>
</dbReference>
<dbReference type="Gene3D" id="3.30.70.60">
    <property type="match status" value="1"/>
</dbReference>
<feature type="transmembrane region" description="Helical" evidence="1">
    <location>
        <begin position="33"/>
        <end position="55"/>
    </location>
</feature>
<name>A0A1H8DIM4_9BURK</name>
<protein>
    <submittedName>
        <fullName evidence="2">Tfp pilus assembly protein PilO</fullName>
    </submittedName>
</protein>
<dbReference type="STRING" id="1121117.SAMN02745977_00322"/>
<dbReference type="InterPro" id="IPR007445">
    <property type="entry name" value="PilO"/>
</dbReference>
<dbReference type="GO" id="GO:0043107">
    <property type="term" value="P:type IV pilus-dependent motility"/>
    <property type="evidence" value="ECO:0007669"/>
    <property type="project" value="InterPro"/>
</dbReference>
<dbReference type="Proteomes" id="UP000199531">
    <property type="component" value="Unassembled WGS sequence"/>
</dbReference>
<keyword evidence="1" id="KW-1133">Transmembrane helix</keyword>
<organism evidence="2 3">
    <name type="scientific">Brachymonas denitrificans DSM 15123</name>
    <dbReference type="NCBI Taxonomy" id="1121117"/>
    <lineage>
        <taxon>Bacteria</taxon>
        <taxon>Pseudomonadati</taxon>
        <taxon>Pseudomonadota</taxon>
        <taxon>Betaproteobacteria</taxon>
        <taxon>Burkholderiales</taxon>
        <taxon>Comamonadaceae</taxon>
        <taxon>Brachymonas</taxon>
    </lineage>
</organism>
<evidence type="ECO:0000256" key="1">
    <source>
        <dbReference type="SAM" id="Phobius"/>
    </source>
</evidence>
<dbReference type="Pfam" id="PF04350">
    <property type="entry name" value="PilO"/>
    <property type="match status" value="1"/>
</dbReference>
<evidence type="ECO:0000313" key="3">
    <source>
        <dbReference type="Proteomes" id="UP000199531"/>
    </source>
</evidence>